<reference evidence="6 7" key="1">
    <citation type="submission" date="2017-01" db="EMBL/GenBank/DDBJ databases">
        <title>Draft genome sequence of Pseudomonas pachastrellae type strain CCUG 46540T from a deep sea.</title>
        <authorList>
            <person name="Gomila M."/>
            <person name="Mulet M."/>
            <person name="Lalucat J."/>
            <person name="Garcia-Valdes E."/>
        </authorList>
    </citation>
    <scope>NUCLEOTIDE SEQUENCE [LARGE SCALE GENOMIC DNA]</scope>
    <source>
        <strain evidence="6 7">CCUG 46540</strain>
    </source>
</reference>
<dbReference type="Pfam" id="PF00440">
    <property type="entry name" value="TetR_N"/>
    <property type="match status" value="1"/>
</dbReference>
<dbReference type="Pfam" id="PF13305">
    <property type="entry name" value="TetR_C_33"/>
    <property type="match status" value="1"/>
</dbReference>
<evidence type="ECO:0000256" key="2">
    <source>
        <dbReference type="ARBA" id="ARBA00023125"/>
    </source>
</evidence>
<evidence type="ECO:0000256" key="3">
    <source>
        <dbReference type="ARBA" id="ARBA00023163"/>
    </source>
</evidence>
<evidence type="ECO:0000256" key="1">
    <source>
        <dbReference type="ARBA" id="ARBA00023015"/>
    </source>
</evidence>
<evidence type="ECO:0000259" key="5">
    <source>
        <dbReference type="PROSITE" id="PS50977"/>
    </source>
</evidence>
<evidence type="ECO:0000313" key="7">
    <source>
        <dbReference type="Proteomes" id="UP000242847"/>
    </source>
</evidence>
<proteinExistence type="predicted"/>
<dbReference type="PROSITE" id="PS50977">
    <property type="entry name" value="HTH_TETR_2"/>
    <property type="match status" value="1"/>
</dbReference>
<feature type="domain" description="HTH tetR-type" evidence="5">
    <location>
        <begin position="15"/>
        <end position="75"/>
    </location>
</feature>
<dbReference type="EMBL" id="MUBC01000014">
    <property type="protein sequence ID" value="ONM44344.1"/>
    <property type="molecule type" value="Genomic_DNA"/>
</dbReference>
<dbReference type="InterPro" id="IPR009057">
    <property type="entry name" value="Homeodomain-like_sf"/>
</dbReference>
<accession>A0A1S8DG23</accession>
<evidence type="ECO:0000313" key="6">
    <source>
        <dbReference type="EMBL" id="ONM44344.1"/>
    </source>
</evidence>
<keyword evidence="3" id="KW-0804">Transcription</keyword>
<dbReference type="InterPro" id="IPR001647">
    <property type="entry name" value="HTH_TetR"/>
</dbReference>
<evidence type="ECO:0000256" key="4">
    <source>
        <dbReference type="PROSITE-ProRule" id="PRU00335"/>
    </source>
</evidence>
<sequence length="209" mass="22628">MAKPAKRARDTYHVGNLAPQLLAAARALLEEVGPTKLSLRAVSERVGVSATAAYHHFQNRNELIGQLAAQGFSELARALQRAYSNGSGLDKLRAGSLAYLHFARSNPALYQLMFGPEFTEQTMIPALQRERLAAFGELKRMVADTLGQELDCSEVRKASVAAWSYTHGLTSLVIHGLLPGAAEYSDERFVDRTLQGFAALAASCSPPAQ</sequence>
<keyword evidence="2 4" id="KW-0238">DNA-binding</keyword>
<dbReference type="InterPro" id="IPR050109">
    <property type="entry name" value="HTH-type_TetR-like_transc_reg"/>
</dbReference>
<organism evidence="6 7">
    <name type="scientific">Halopseudomonas pachastrellae</name>
    <dbReference type="NCBI Taxonomy" id="254161"/>
    <lineage>
        <taxon>Bacteria</taxon>
        <taxon>Pseudomonadati</taxon>
        <taxon>Pseudomonadota</taxon>
        <taxon>Gammaproteobacteria</taxon>
        <taxon>Pseudomonadales</taxon>
        <taxon>Pseudomonadaceae</taxon>
        <taxon>Halopseudomonas</taxon>
    </lineage>
</organism>
<dbReference type="Gene3D" id="1.10.357.10">
    <property type="entry name" value="Tetracycline Repressor, domain 2"/>
    <property type="match status" value="1"/>
</dbReference>
<dbReference type="AlphaFoldDB" id="A0A1S8DG23"/>
<feature type="DNA-binding region" description="H-T-H motif" evidence="4">
    <location>
        <begin position="38"/>
        <end position="57"/>
    </location>
</feature>
<dbReference type="GO" id="GO:0003700">
    <property type="term" value="F:DNA-binding transcription factor activity"/>
    <property type="evidence" value="ECO:0007669"/>
    <property type="project" value="TreeGrafter"/>
</dbReference>
<dbReference type="InterPro" id="IPR025996">
    <property type="entry name" value="MT1864/Rv1816-like_C"/>
</dbReference>
<keyword evidence="7" id="KW-1185">Reference proteome</keyword>
<dbReference type="SUPFAM" id="SSF48498">
    <property type="entry name" value="Tetracyclin repressor-like, C-terminal domain"/>
    <property type="match status" value="1"/>
</dbReference>
<dbReference type="SUPFAM" id="SSF46689">
    <property type="entry name" value="Homeodomain-like"/>
    <property type="match status" value="1"/>
</dbReference>
<gene>
    <name evidence="6" type="ORF">BXT89_07955</name>
</gene>
<name>A0A1S8DG23_9GAMM</name>
<protein>
    <submittedName>
        <fullName evidence="6">TetR family transcriptional regulator</fullName>
    </submittedName>
</protein>
<dbReference type="InterPro" id="IPR036271">
    <property type="entry name" value="Tet_transcr_reg_TetR-rel_C_sf"/>
</dbReference>
<dbReference type="OrthoDB" id="5293556at2"/>
<dbReference type="RefSeq" id="WP_083726454.1">
    <property type="nucleotide sequence ID" value="NZ_FOUD01000006.1"/>
</dbReference>
<dbReference type="PANTHER" id="PTHR30055">
    <property type="entry name" value="HTH-TYPE TRANSCRIPTIONAL REGULATOR RUTR"/>
    <property type="match status" value="1"/>
</dbReference>
<dbReference type="PRINTS" id="PR00455">
    <property type="entry name" value="HTHTETR"/>
</dbReference>
<dbReference type="Proteomes" id="UP000242847">
    <property type="component" value="Unassembled WGS sequence"/>
</dbReference>
<dbReference type="PANTHER" id="PTHR30055:SF220">
    <property type="entry name" value="TETR-FAMILY REGULATORY PROTEIN"/>
    <property type="match status" value="1"/>
</dbReference>
<keyword evidence="1" id="KW-0805">Transcription regulation</keyword>
<dbReference type="GO" id="GO:0000976">
    <property type="term" value="F:transcription cis-regulatory region binding"/>
    <property type="evidence" value="ECO:0007669"/>
    <property type="project" value="TreeGrafter"/>
</dbReference>
<dbReference type="STRING" id="254161.SAMN05216256_10666"/>
<comment type="caution">
    <text evidence="6">The sequence shown here is derived from an EMBL/GenBank/DDBJ whole genome shotgun (WGS) entry which is preliminary data.</text>
</comment>